<reference evidence="2" key="1">
    <citation type="submission" date="2010-04" db="EMBL/GenBank/DDBJ databases">
        <title>Complete genome sequence of Nitrosococcus halophilus Nc4, a salt-adapted, aerobic obligate ammonia-oxidizing sulfur purple bacterium.</title>
        <authorList>
            <consortium name="US DOE Joint Genome Institute"/>
            <person name="Campbell M.A."/>
            <person name="Malfatti S.A."/>
            <person name="Chain P.S.G."/>
            <person name="Heidelberg J.F."/>
            <person name="Ward B.B."/>
            <person name="Klotz M.G."/>
        </authorList>
    </citation>
    <scope>NUCLEOTIDE SEQUENCE [LARGE SCALE GENOMIC DNA]</scope>
    <source>
        <strain evidence="2">Nc4</strain>
    </source>
</reference>
<dbReference type="AlphaFoldDB" id="D5C0Q7"/>
<sequence length="245" mass="27801">MIAINRSLITEAGRNIPLDMSISGFLAENDTAFLPSEKLIFLSQNKQLIEMMAYEVTWRPNDLQAHVRRILLSISCRDGAQSYGALLDLYIALGEKGRQLRQRMLLLASHMLTAEQNKMLREKLEQGVSRIDSMPESVESILTEAVIGSTDLVHRKNVLSNNKDDLLAEAKEYLVYGQVQEAQDLLEQLCLRDPMDTEVTGELLAIYKHGRDQQALSRMTKCLEERGFLLPPQWEVLAEQLEQDA</sequence>
<dbReference type="eggNOG" id="COG3170">
    <property type="taxonomic scope" value="Bacteria"/>
</dbReference>
<dbReference type="HOGENOM" id="CLU_102523_0_0_6"/>
<name>D5C0Q7_NITHN</name>
<dbReference type="Proteomes" id="UP000001844">
    <property type="component" value="Chromosome"/>
</dbReference>
<keyword evidence="2" id="KW-1185">Reference proteome</keyword>
<dbReference type="Gene3D" id="1.25.40.10">
    <property type="entry name" value="Tetratricopeptide repeat domain"/>
    <property type="match status" value="1"/>
</dbReference>
<gene>
    <name evidence="1" type="ordered locus">Nhal_3343</name>
</gene>
<accession>D5C0Q7</accession>
<evidence type="ECO:0000313" key="2">
    <source>
        <dbReference type="Proteomes" id="UP000001844"/>
    </source>
</evidence>
<evidence type="ECO:0000313" key="1">
    <source>
        <dbReference type="EMBL" id="ADE16380.1"/>
    </source>
</evidence>
<dbReference type="InterPro" id="IPR011990">
    <property type="entry name" value="TPR-like_helical_dom_sf"/>
</dbReference>
<proteinExistence type="predicted"/>
<dbReference type="EMBL" id="CP001798">
    <property type="protein sequence ID" value="ADE16380.1"/>
    <property type="molecule type" value="Genomic_DNA"/>
</dbReference>
<organism evidence="1 2">
    <name type="scientific">Nitrosococcus halophilus (strain Nc4)</name>
    <dbReference type="NCBI Taxonomy" id="472759"/>
    <lineage>
        <taxon>Bacteria</taxon>
        <taxon>Pseudomonadati</taxon>
        <taxon>Pseudomonadota</taxon>
        <taxon>Gammaproteobacteria</taxon>
        <taxon>Chromatiales</taxon>
        <taxon>Chromatiaceae</taxon>
        <taxon>Nitrosococcus</taxon>
    </lineage>
</organism>
<dbReference type="STRING" id="472759.Nhal_3343"/>
<dbReference type="KEGG" id="nhl:Nhal_3343"/>
<protein>
    <submittedName>
        <fullName evidence="1">Uncharacterized protein</fullName>
    </submittedName>
</protein>